<dbReference type="InterPro" id="IPR011598">
    <property type="entry name" value="bHLH_dom"/>
</dbReference>
<feature type="region of interest" description="Disordered" evidence="2">
    <location>
        <begin position="133"/>
        <end position="156"/>
    </location>
</feature>
<dbReference type="Proteomes" id="UP000800041">
    <property type="component" value="Unassembled WGS sequence"/>
</dbReference>
<dbReference type="AlphaFoldDB" id="A0A6G1GKV3"/>
<dbReference type="PANTHER" id="PTHR47336">
    <property type="entry name" value="TRANSCRIPTION FACTOR HMS1-RELATED"/>
    <property type="match status" value="1"/>
</dbReference>
<name>A0A6G1GKV3_9PEZI</name>
<dbReference type="GO" id="GO:0046983">
    <property type="term" value="F:protein dimerization activity"/>
    <property type="evidence" value="ECO:0007669"/>
    <property type="project" value="InterPro"/>
</dbReference>
<proteinExistence type="predicted"/>
<dbReference type="InterPro" id="IPR019006">
    <property type="entry name" value="Sre1_C"/>
</dbReference>
<dbReference type="Pfam" id="PF00010">
    <property type="entry name" value="HLH"/>
    <property type="match status" value="1"/>
</dbReference>
<keyword evidence="5" id="KW-1185">Reference proteome</keyword>
<feature type="region of interest" description="Disordered" evidence="2">
    <location>
        <begin position="1"/>
        <end position="48"/>
    </location>
</feature>
<dbReference type="InterPro" id="IPR052099">
    <property type="entry name" value="Regulatory_TF_Diverse"/>
</dbReference>
<dbReference type="SUPFAM" id="SSF47459">
    <property type="entry name" value="HLH, helix-loop-helix DNA-binding domain"/>
    <property type="match status" value="1"/>
</dbReference>
<evidence type="ECO:0000313" key="5">
    <source>
        <dbReference type="Proteomes" id="UP000800041"/>
    </source>
</evidence>
<evidence type="ECO:0000259" key="3">
    <source>
        <dbReference type="PROSITE" id="PS50888"/>
    </source>
</evidence>
<dbReference type="SMART" id="SM00353">
    <property type="entry name" value="HLH"/>
    <property type="match status" value="1"/>
</dbReference>
<reference evidence="4" key="1">
    <citation type="journal article" date="2020" name="Stud. Mycol.">
        <title>101 Dothideomycetes genomes: a test case for predicting lifestyles and emergence of pathogens.</title>
        <authorList>
            <person name="Haridas S."/>
            <person name="Albert R."/>
            <person name="Binder M."/>
            <person name="Bloem J."/>
            <person name="Labutti K."/>
            <person name="Salamov A."/>
            <person name="Andreopoulos B."/>
            <person name="Baker S."/>
            <person name="Barry K."/>
            <person name="Bills G."/>
            <person name="Bluhm B."/>
            <person name="Cannon C."/>
            <person name="Castanera R."/>
            <person name="Culley D."/>
            <person name="Daum C."/>
            <person name="Ezra D."/>
            <person name="Gonzalez J."/>
            <person name="Henrissat B."/>
            <person name="Kuo A."/>
            <person name="Liang C."/>
            <person name="Lipzen A."/>
            <person name="Lutzoni F."/>
            <person name="Magnuson J."/>
            <person name="Mondo S."/>
            <person name="Nolan M."/>
            <person name="Ohm R."/>
            <person name="Pangilinan J."/>
            <person name="Park H.-J."/>
            <person name="Ramirez L."/>
            <person name="Alfaro M."/>
            <person name="Sun H."/>
            <person name="Tritt A."/>
            <person name="Yoshinaga Y."/>
            <person name="Zwiers L.-H."/>
            <person name="Turgeon B."/>
            <person name="Goodwin S."/>
            <person name="Spatafora J."/>
            <person name="Crous P."/>
            <person name="Grigoriev I."/>
        </authorList>
    </citation>
    <scope>NUCLEOTIDE SEQUENCE</scope>
    <source>
        <strain evidence="4">CBS 113979</strain>
    </source>
</reference>
<dbReference type="EMBL" id="ML977196">
    <property type="protein sequence ID" value="KAF1981586.1"/>
    <property type="molecule type" value="Genomic_DNA"/>
</dbReference>
<feature type="region of interest" description="Disordered" evidence="2">
    <location>
        <begin position="1027"/>
        <end position="1048"/>
    </location>
</feature>
<accession>A0A6G1GKV3</accession>
<dbReference type="InterPro" id="IPR036638">
    <property type="entry name" value="HLH_DNA-bd_sf"/>
</dbReference>
<feature type="compositionally biased region" description="Acidic residues" evidence="2">
    <location>
        <begin position="1036"/>
        <end position="1048"/>
    </location>
</feature>
<feature type="domain" description="BHLH" evidence="3">
    <location>
        <begin position="282"/>
        <end position="355"/>
    </location>
</feature>
<dbReference type="GO" id="GO:0032933">
    <property type="term" value="P:SREBP signaling pathway"/>
    <property type="evidence" value="ECO:0007669"/>
    <property type="project" value="InterPro"/>
</dbReference>
<feature type="coiled-coil region" evidence="1">
    <location>
        <begin position="345"/>
        <end position="379"/>
    </location>
</feature>
<feature type="compositionally biased region" description="Low complexity" evidence="2">
    <location>
        <begin position="35"/>
        <end position="48"/>
    </location>
</feature>
<gene>
    <name evidence="4" type="ORF">K402DRAFT_398348</name>
</gene>
<dbReference type="GO" id="GO:0045944">
    <property type="term" value="P:positive regulation of transcription by RNA polymerase II"/>
    <property type="evidence" value="ECO:0007669"/>
    <property type="project" value="InterPro"/>
</dbReference>
<dbReference type="Pfam" id="PF09427">
    <property type="entry name" value="DUF2014"/>
    <property type="match status" value="1"/>
</dbReference>
<organism evidence="4 5">
    <name type="scientific">Aulographum hederae CBS 113979</name>
    <dbReference type="NCBI Taxonomy" id="1176131"/>
    <lineage>
        <taxon>Eukaryota</taxon>
        <taxon>Fungi</taxon>
        <taxon>Dikarya</taxon>
        <taxon>Ascomycota</taxon>
        <taxon>Pezizomycotina</taxon>
        <taxon>Dothideomycetes</taxon>
        <taxon>Pleosporomycetidae</taxon>
        <taxon>Aulographales</taxon>
        <taxon>Aulographaceae</taxon>
    </lineage>
</organism>
<evidence type="ECO:0000313" key="4">
    <source>
        <dbReference type="EMBL" id="KAF1981586.1"/>
    </source>
</evidence>
<evidence type="ECO:0000256" key="2">
    <source>
        <dbReference type="SAM" id="MobiDB-lite"/>
    </source>
</evidence>
<feature type="compositionally biased region" description="Low complexity" evidence="2">
    <location>
        <begin position="240"/>
        <end position="256"/>
    </location>
</feature>
<dbReference type="PROSITE" id="PS50888">
    <property type="entry name" value="BHLH"/>
    <property type="match status" value="1"/>
</dbReference>
<feature type="region of interest" description="Disordered" evidence="2">
    <location>
        <begin position="223"/>
        <end position="287"/>
    </location>
</feature>
<dbReference type="PANTHER" id="PTHR47336:SF2">
    <property type="entry name" value="TRANSCRIPTION FACTOR HMS1-RELATED"/>
    <property type="match status" value="1"/>
</dbReference>
<evidence type="ECO:0000256" key="1">
    <source>
        <dbReference type="SAM" id="Coils"/>
    </source>
</evidence>
<keyword evidence="1" id="KW-0175">Coiled coil</keyword>
<sequence>MSAASQCLQPLPDACPDSDDEGVDVGPLNDQPQLSSSSSPSPALTISSCSSSDAHLAMNDPSQVYAGDARAPWMVASPHDNPLEGPSTADVFSQNNWEDFMRWDPSSQAHSPGSLNLQGPACYLKPEEPQSYFNQSRTNHTLDTPSASPDEHPPFSLHNNMQGSNEIFHFSGNAHGLPFTAGSGPSFHSNVPAWTQDQKNSISAFSPFPVGSEQEFRKSRLAPLSTPSGQHSPSSATNMPTSASSSHSSPTEEGPSLLNKKKRKSSEETSSSGTKPSKEPPVKKTAHNMIEKRYRTNLNDKIAALRDSVPSLRQLSRPNGQLEDDDDEDLEGLTPAHKLNKATVLSKATEYIKHLEKLSKQYKDERDAARLAYDKLAANGARHLPTAVSTPDGMRYQEDPFPQTTPDGSPANHIMPQGMIPVPESIMNLHRAAVNQGHYAHQMPGYPTYSTAPTHQAPPAQHQPMVNGRGHGLMNKLMVGALAGLMILEGFHQKESDEDDTSARGLSALPLQFLRRSALQGAVSEGSSNFRLFIPYLRAALLFGALVCLISPLISSSKSKKKSATLARLLPAPSLASPIDVRQKAWLTAIQTVWVPRHNFLLELAAIGLKALKLSLRSTIGWPGYALLTGATKEQEAARTKAWNIALDAQLTGGDAEISLSRLVLTLMASGTLEDTPARLMVKALHIRVLFWHIAKKYEQWFATEELSAKLARNCWNAARVDHKLMLGESLTDSTGVDLLPGHLASLLDLESDEVFTDEIVQRLYNLAWNRPSAERTEPDPAMDSVVEDPAIASPLHALAAWWSSLKLRKVLEQHLEDKLAAPSGSTKDDLDLALLTAPPDSGCRSRALTARSLLIEMKRAADIEAALDISSNASTSSAVLNFSRAQHPLLVNPIDVGPVPTDLKQALAFAKCLDLARPSRAIEVDVSRRTAARVVNKLFVARQSFSLLSFVAAFKLLNVLSADLELFADARIGLEHAASSMRVWIGSDRGRRVCISADSRAWIVEKCLGASMLLLGVQDPCYEESDAGYVSQSEQGDDEEDACPGES</sequence>
<protein>
    <recommendedName>
        <fullName evidence="3">BHLH domain-containing protein</fullName>
    </recommendedName>
</protein>
<feature type="compositionally biased region" description="Polar residues" evidence="2">
    <location>
        <begin position="225"/>
        <end position="239"/>
    </location>
</feature>
<dbReference type="OrthoDB" id="2133190at2759"/>
<dbReference type="Gene3D" id="4.10.280.10">
    <property type="entry name" value="Helix-loop-helix DNA-binding domain"/>
    <property type="match status" value="1"/>
</dbReference>
<feature type="compositionally biased region" description="Polar residues" evidence="2">
    <location>
        <begin position="133"/>
        <end position="147"/>
    </location>
</feature>